<evidence type="ECO:0000313" key="6">
    <source>
        <dbReference type="Proteomes" id="UP000230423"/>
    </source>
</evidence>
<dbReference type="Pfam" id="PF00171">
    <property type="entry name" value="Aldedh"/>
    <property type="match status" value="2"/>
</dbReference>
<dbReference type="EMBL" id="KZ358370">
    <property type="protein sequence ID" value="PIO59238.1"/>
    <property type="molecule type" value="Genomic_DNA"/>
</dbReference>
<proteinExistence type="predicted"/>
<feature type="domain" description="Aldehyde dehydrogenase" evidence="4">
    <location>
        <begin position="275"/>
        <end position="430"/>
    </location>
</feature>
<dbReference type="Proteomes" id="UP000230423">
    <property type="component" value="Unassembled WGS sequence"/>
</dbReference>
<dbReference type="Gene3D" id="3.40.309.10">
    <property type="entry name" value="Aldehyde Dehydrogenase, Chain A, domain 2"/>
    <property type="match status" value="1"/>
</dbReference>
<feature type="region of interest" description="Disordered" evidence="3">
    <location>
        <begin position="1"/>
        <end position="21"/>
    </location>
</feature>
<dbReference type="InterPro" id="IPR050485">
    <property type="entry name" value="Proline_metab_enzyme"/>
</dbReference>
<keyword evidence="1" id="KW-0560">Oxidoreductase</keyword>
<dbReference type="GO" id="GO:0005759">
    <property type="term" value="C:mitochondrial matrix"/>
    <property type="evidence" value="ECO:0007669"/>
    <property type="project" value="TreeGrafter"/>
</dbReference>
<feature type="domain" description="Aldehyde dehydrogenase" evidence="4">
    <location>
        <begin position="44"/>
        <end position="268"/>
    </location>
</feature>
<dbReference type="PANTHER" id="PTHR42862">
    <property type="entry name" value="DELTA-1-PYRROLINE-5-CARBOXYLATE DEHYDROGENASE 1, ISOFORM A-RELATED"/>
    <property type="match status" value="1"/>
</dbReference>
<dbReference type="InterPro" id="IPR015590">
    <property type="entry name" value="Aldehyde_DH_dom"/>
</dbReference>
<name>A0A2G9TMV1_TELCI</name>
<dbReference type="OrthoDB" id="5322683at2759"/>
<dbReference type="InterPro" id="IPR016162">
    <property type="entry name" value="Ald_DH_N"/>
</dbReference>
<feature type="non-terminal residue" evidence="5">
    <location>
        <position position="1"/>
    </location>
</feature>
<dbReference type="InterPro" id="IPR016163">
    <property type="entry name" value="Ald_DH_C"/>
</dbReference>
<evidence type="ECO:0000259" key="4">
    <source>
        <dbReference type="Pfam" id="PF00171"/>
    </source>
</evidence>
<dbReference type="AlphaFoldDB" id="A0A2G9TMV1"/>
<gene>
    <name evidence="5" type="ORF">TELCIR_19306</name>
</gene>
<protein>
    <submittedName>
        <fullName evidence="5">Putative 1-pyrroline-5-carboxylate dehydrogenase</fullName>
    </submittedName>
</protein>
<dbReference type="GO" id="GO:0003842">
    <property type="term" value="F:L-glutamate gamma-semialdehyde dehydrogenase activity"/>
    <property type="evidence" value="ECO:0007669"/>
    <property type="project" value="TreeGrafter"/>
</dbReference>
<dbReference type="GO" id="GO:0010133">
    <property type="term" value="P:L-proline catabolic process to L-glutamate"/>
    <property type="evidence" value="ECO:0007669"/>
    <property type="project" value="TreeGrafter"/>
</dbReference>
<evidence type="ECO:0000256" key="1">
    <source>
        <dbReference type="ARBA" id="ARBA00023002"/>
    </source>
</evidence>
<accession>A0A2G9TMV1</accession>
<dbReference type="InterPro" id="IPR016161">
    <property type="entry name" value="Ald_DH/histidinol_DH"/>
</dbReference>
<dbReference type="FunFam" id="3.40.605.10:FF:000006">
    <property type="entry name" value="1-pyrroline-5-carboxylate dehydrogenase"/>
    <property type="match status" value="1"/>
</dbReference>
<keyword evidence="6" id="KW-1185">Reference proteome</keyword>
<dbReference type="PANTHER" id="PTHR42862:SF1">
    <property type="entry name" value="DELTA-1-PYRROLINE-5-CARBOXYLATE DEHYDROGENASE 2, ISOFORM A-RELATED"/>
    <property type="match status" value="1"/>
</dbReference>
<keyword evidence="2" id="KW-0520">NAD</keyword>
<organism evidence="5 6">
    <name type="scientific">Teladorsagia circumcincta</name>
    <name type="common">Brown stomach worm</name>
    <name type="synonym">Ostertagia circumcincta</name>
    <dbReference type="NCBI Taxonomy" id="45464"/>
    <lineage>
        <taxon>Eukaryota</taxon>
        <taxon>Metazoa</taxon>
        <taxon>Ecdysozoa</taxon>
        <taxon>Nematoda</taxon>
        <taxon>Chromadorea</taxon>
        <taxon>Rhabditida</taxon>
        <taxon>Rhabditina</taxon>
        <taxon>Rhabditomorpha</taxon>
        <taxon>Strongyloidea</taxon>
        <taxon>Trichostrongylidae</taxon>
        <taxon>Teladorsagia</taxon>
    </lineage>
</organism>
<evidence type="ECO:0000256" key="2">
    <source>
        <dbReference type="ARBA" id="ARBA00023027"/>
    </source>
</evidence>
<evidence type="ECO:0000256" key="3">
    <source>
        <dbReference type="SAM" id="MobiDB-lite"/>
    </source>
</evidence>
<evidence type="ECO:0000313" key="5">
    <source>
        <dbReference type="EMBL" id="PIO59238.1"/>
    </source>
</evidence>
<sequence>YAKSPTFSGLTSEQFMRNPTNEPILEYKKGSQERQELENELEKMSQPSDHQTVIAKYSYATADQILEAIEVALEARIPWERKPLKERADILLHAADLAGGKYRMRLNAATMLGQGKNIVQAEIDSACELIDFFRFNSKFAFDLEKYDPISTKISTNKMVYRGLEGFVAAISPFNFTAIGGNLPTAPALMGNVVLWKPSDTAVLSNYVIYELLEEAGIPPGVIAFLPSHGPDFGEMISTNEHLSAINFTGSVPTFKTIWRKVAENLDKYVTFPKLIGGTARSAWEYSGQKCSACSRIYIPKSRSEEIFKKIADIHKKIKLGDVRDGSIFFSAVIDKRSFDNIKGYIDYAKSGADGAEILLGGKCDDSKGYFIDATLIKVTNLRSKLISEEIFGPVLTAYVYEDSEVESVLRSVKDHTPYGLTGAIFSEDKNFLYQ</sequence>
<reference evidence="5 6" key="1">
    <citation type="submission" date="2015-09" db="EMBL/GenBank/DDBJ databases">
        <title>Draft genome of the parasitic nematode Teladorsagia circumcincta isolate WARC Sus (inbred).</title>
        <authorList>
            <person name="Mitreva M."/>
        </authorList>
    </citation>
    <scope>NUCLEOTIDE SEQUENCE [LARGE SCALE GENOMIC DNA]</scope>
    <source>
        <strain evidence="5 6">S</strain>
    </source>
</reference>
<dbReference type="SUPFAM" id="SSF53720">
    <property type="entry name" value="ALDH-like"/>
    <property type="match status" value="1"/>
</dbReference>
<dbReference type="Gene3D" id="3.40.605.10">
    <property type="entry name" value="Aldehyde Dehydrogenase, Chain A, domain 1"/>
    <property type="match status" value="1"/>
</dbReference>